<organism evidence="8 9">
    <name type="scientific">Angiostrongylus cantonensis</name>
    <name type="common">Rat lungworm</name>
    <dbReference type="NCBI Taxonomy" id="6313"/>
    <lineage>
        <taxon>Eukaryota</taxon>
        <taxon>Metazoa</taxon>
        <taxon>Ecdysozoa</taxon>
        <taxon>Nematoda</taxon>
        <taxon>Chromadorea</taxon>
        <taxon>Rhabditida</taxon>
        <taxon>Rhabditina</taxon>
        <taxon>Rhabditomorpha</taxon>
        <taxon>Strongyloidea</taxon>
        <taxon>Metastrongylidae</taxon>
        <taxon>Angiostrongylus</taxon>
    </lineage>
</organism>
<evidence type="ECO:0000256" key="7">
    <source>
        <dbReference type="SAM" id="Phobius"/>
    </source>
</evidence>
<reference evidence="9" key="2">
    <citation type="submission" date="2016-04" db="UniProtKB">
        <authorList>
            <consortium name="WormBaseParasite"/>
        </authorList>
    </citation>
    <scope>IDENTIFICATION</scope>
</reference>
<protein>
    <submittedName>
        <fullName evidence="9">Progestin and adipoQ receptor family member 3</fullName>
    </submittedName>
</protein>
<accession>A0A158P6H6</accession>
<dbReference type="AlphaFoldDB" id="A0A158P6H6"/>
<feature type="transmembrane region" description="Helical" evidence="7">
    <location>
        <begin position="187"/>
        <end position="207"/>
    </location>
</feature>
<dbReference type="Proteomes" id="UP000035642">
    <property type="component" value="Unassembled WGS sequence"/>
</dbReference>
<evidence type="ECO:0000256" key="3">
    <source>
        <dbReference type="ARBA" id="ARBA00022692"/>
    </source>
</evidence>
<dbReference type="WBParaSite" id="ACAC_0000107201-mRNA-1">
    <property type="protein sequence ID" value="ACAC_0000107201-mRNA-1"/>
    <property type="gene ID" value="ACAC_0000107201"/>
</dbReference>
<feature type="binding site" evidence="6">
    <location>
        <position position="258"/>
    </location>
    <ligand>
        <name>Zn(2+)</name>
        <dbReference type="ChEBI" id="CHEBI:29105"/>
    </ligand>
</feature>
<evidence type="ECO:0000256" key="6">
    <source>
        <dbReference type="PIRSR" id="PIRSR604254-1"/>
    </source>
</evidence>
<dbReference type="InterPro" id="IPR004254">
    <property type="entry name" value="AdipoR/HlyIII-related"/>
</dbReference>
<evidence type="ECO:0000256" key="5">
    <source>
        <dbReference type="ARBA" id="ARBA00023136"/>
    </source>
</evidence>
<keyword evidence="6" id="KW-0862">Zinc</keyword>
<feature type="transmembrane region" description="Helical" evidence="7">
    <location>
        <begin position="58"/>
        <end position="78"/>
    </location>
</feature>
<evidence type="ECO:0000313" key="9">
    <source>
        <dbReference type="WBParaSite" id="ACAC_0000107201-mRNA-1"/>
    </source>
</evidence>
<dbReference type="GO" id="GO:0046872">
    <property type="term" value="F:metal ion binding"/>
    <property type="evidence" value="ECO:0007669"/>
    <property type="project" value="UniProtKB-KW"/>
</dbReference>
<evidence type="ECO:0000256" key="2">
    <source>
        <dbReference type="ARBA" id="ARBA00007018"/>
    </source>
</evidence>
<feature type="transmembrane region" description="Helical" evidence="7">
    <location>
        <begin position="90"/>
        <end position="109"/>
    </location>
</feature>
<keyword evidence="8" id="KW-1185">Reference proteome</keyword>
<evidence type="ECO:0000313" key="8">
    <source>
        <dbReference type="Proteomes" id="UP000035642"/>
    </source>
</evidence>
<evidence type="ECO:0000256" key="1">
    <source>
        <dbReference type="ARBA" id="ARBA00004141"/>
    </source>
</evidence>
<evidence type="ECO:0000256" key="4">
    <source>
        <dbReference type="ARBA" id="ARBA00022989"/>
    </source>
</evidence>
<feature type="binding site" evidence="6">
    <location>
        <position position="107"/>
    </location>
    <ligand>
        <name>Zn(2+)</name>
        <dbReference type="ChEBI" id="CHEBI:29105"/>
    </ligand>
</feature>
<keyword evidence="5 7" id="KW-0472">Membrane</keyword>
<dbReference type="STRING" id="6313.A0A158P6H6"/>
<feature type="transmembrane region" description="Helical" evidence="7">
    <location>
        <begin position="288"/>
        <end position="307"/>
    </location>
</feature>
<dbReference type="GO" id="GO:0016020">
    <property type="term" value="C:membrane"/>
    <property type="evidence" value="ECO:0007669"/>
    <property type="project" value="UniProtKB-SubCell"/>
</dbReference>
<comment type="subcellular location">
    <subcellularLocation>
        <location evidence="1">Membrane</location>
        <topology evidence="1">Multi-pass membrane protein</topology>
    </subcellularLocation>
</comment>
<dbReference type="GO" id="GO:0038023">
    <property type="term" value="F:signaling receptor activity"/>
    <property type="evidence" value="ECO:0007669"/>
    <property type="project" value="TreeGrafter"/>
</dbReference>
<dbReference type="Pfam" id="PF03006">
    <property type="entry name" value="HlyIII"/>
    <property type="match status" value="1"/>
</dbReference>
<name>A0A158P6H6_ANGCA</name>
<feature type="transmembrane region" description="Helical" evidence="7">
    <location>
        <begin position="219"/>
        <end position="237"/>
    </location>
</feature>
<dbReference type="PANTHER" id="PTHR20855:SF92">
    <property type="entry name" value="PROGESTIN AND ADIPOQ RECEPTOR FAMILY MEMBER 3-LIKE"/>
    <property type="match status" value="1"/>
</dbReference>
<keyword evidence="6" id="KW-0479">Metal-binding</keyword>
<feature type="transmembrane region" description="Helical" evidence="7">
    <location>
        <begin position="157"/>
        <end position="175"/>
    </location>
</feature>
<feature type="transmembrane region" description="Helical" evidence="7">
    <location>
        <begin position="118"/>
        <end position="137"/>
    </location>
</feature>
<keyword evidence="4 7" id="KW-1133">Transmembrane helix</keyword>
<keyword evidence="3 7" id="KW-0812">Transmembrane</keyword>
<reference evidence="8" key="1">
    <citation type="submission" date="2012-09" db="EMBL/GenBank/DDBJ databases">
        <authorList>
            <person name="Martin A.A."/>
        </authorList>
    </citation>
    <scope>NUCLEOTIDE SEQUENCE</scope>
</reference>
<comment type="similarity">
    <text evidence="2">Belongs to the ADIPOR family.</text>
</comment>
<sequence length="317" mass="36470">MLVYDVMFEHYIQRNVQMLTHKEVPQLLKRNYIVKGYRPLNQPVFYYYKSAFFPHNELINVWSHFVPFLCLVFFYVIPELLSSTPRLPNLVLYTGVTTLLFASSLAHLLHSRSLQDHVFWVLVDFSGIALFGCSIGLQRFSCASDMSLLGQLSYLPSLMLIGLVVQFFTNCYLLVSKPKWRWRLQFRMLTSLLLALWVYVPLIHRYLNENSSTDSSLILHTKAFSWLLMSGFFMGAGVPERFAPGVFDIFGYGHQIFHLCVNMVAWNLCDAANLDCTPNAWNSLSNLSISFVFVFSVVFTACTVKALTRKAHTMGYD</sequence>
<proteinExistence type="inferred from homology"/>
<dbReference type="PANTHER" id="PTHR20855">
    <property type="entry name" value="ADIPOR/PROGESTIN RECEPTOR-RELATED"/>
    <property type="match status" value="1"/>
</dbReference>
<feature type="binding site" evidence="6">
    <location>
        <position position="254"/>
    </location>
    <ligand>
        <name>Zn(2+)</name>
        <dbReference type="ChEBI" id="CHEBI:29105"/>
    </ligand>
</feature>